<dbReference type="Pfam" id="PF13596">
    <property type="entry name" value="PAS_10"/>
    <property type="match status" value="1"/>
</dbReference>
<dbReference type="Pfam" id="PF02518">
    <property type="entry name" value="HATPase_c"/>
    <property type="match status" value="1"/>
</dbReference>
<dbReference type="PROSITE" id="PS50122">
    <property type="entry name" value="CHEB"/>
    <property type="match status" value="1"/>
</dbReference>
<comment type="caution">
    <text evidence="18">The sequence shown here is derived from an EMBL/GenBank/DDBJ whole genome shotgun (WGS) entry which is preliminary data.</text>
</comment>
<keyword evidence="8" id="KW-0418">Kinase</keyword>
<dbReference type="PROSITE" id="PS50109">
    <property type="entry name" value="HIS_KIN"/>
    <property type="match status" value="1"/>
</dbReference>
<dbReference type="GO" id="GO:0005737">
    <property type="term" value="C:cytoplasm"/>
    <property type="evidence" value="ECO:0007669"/>
    <property type="project" value="InterPro"/>
</dbReference>
<dbReference type="Gene3D" id="3.40.50.2300">
    <property type="match status" value="1"/>
</dbReference>
<feature type="domain" description="PAC" evidence="15">
    <location>
        <begin position="1181"/>
        <end position="1236"/>
    </location>
</feature>
<dbReference type="InterPro" id="IPR000673">
    <property type="entry name" value="Sig_transdc_resp-reg_Me-estase"/>
</dbReference>
<dbReference type="SMART" id="SM00086">
    <property type="entry name" value="PAC"/>
    <property type="match status" value="2"/>
</dbReference>
<proteinExistence type="predicted"/>
<feature type="domain" description="PAS" evidence="14">
    <location>
        <begin position="860"/>
        <end position="930"/>
    </location>
</feature>
<feature type="domain" description="PAC" evidence="15">
    <location>
        <begin position="1055"/>
        <end position="1109"/>
    </location>
</feature>
<evidence type="ECO:0000259" key="14">
    <source>
        <dbReference type="PROSITE" id="PS50112"/>
    </source>
</evidence>
<dbReference type="SUPFAM" id="SSF53335">
    <property type="entry name" value="S-adenosyl-L-methionine-dependent methyltransferases"/>
    <property type="match status" value="1"/>
</dbReference>
<dbReference type="GO" id="GO:0000156">
    <property type="term" value="F:phosphorelay response regulator activity"/>
    <property type="evidence" value="ECO:0007669"/>
    <property type="project" value="InterPro"/>
</dbReference>
<feature type="compositionally biased region" description="Low complexity" evidence="11">
    <location>
        <begin position="672"/>
        <end position="692"/>
    </location>
</feature>
<dbReference type="Pfam" id="PF00072">
    <property type="entry name" value="Response_reg"/>
    <property type="match status" value="1"/>
</dbReference>
<dbReference type="PROSITE" id="PS50110">
    <property type="entry name" value="RESPONSE_REGULATORY"/>
    <property type="match status" value="1"/>
</dbReference>
<feature type="domain" description="PAC" evidence="15">
    <location>
        <begin position="932"/>
        <end position="984"/>
    </location>
</feature>
<dbReference type="GO" id="GO:0005886">
    <property type="term" value="C:plasma membrane"/>
    <property type="evidence" value="ECO:0007669"/>
    <property type="project" value="UniProtKB-ARBA"/>
</dbReference>
<name>A0AAE3G560_9GAMM</name>
<dbReference type="GO" id="GO:0008984">
    <property type="term" value="F:protein-glutamate methylesterase activity"/>
    <property type="evidence" value="ECO:0007669"/>
    <property type="project" value="UniProtKB-EC"/>
</dbReference>
<evidence type="ECO:0000259" key="12">
    <source>
        <dbReference type="PROSITE" id="PS50109"/>
    </source>
</evidence>
<dbReference type="FunFam" id="3.30.565.10:FF:000006">
    <property type="entry name" value="Sensor histidine kinase WalK"/>
    <property type="match status" value="1"/>
</dbReference>
<dbReference type="InterPro" id="IPR022642">
    <property type="entry name" value="CheR_C"/>
</dbReference>
<sequence length="1618" mass="181118">MTQQAEASQSGKNTATELVLVGIGASAGGLEALRSLVNALRPDEHLAFVVAQHLSPTHQSMLVQLLARETTLPVIQVEDGMLPQPSTIHITPANSNIVVDDGLLRLSQPEERPVPKPSVDAFFRSLADAFGEHAVGVVLSGTGTDGSHGIRAIKSSGGFTFAQTPANAKYDGMPRAAIDTGCVDFVMEPAAIATELMRITTLSRDVELPSGSSPLPPVYERIARLVQKRGGLDLSAYKDKTVQRRLRRRLAANHVNALEDYEQLLRQNPEEVDRLAREILISVTSFFRDPEAFRALEAPLMELLERKPLTEDIRIWVPGCATGEEAYSLAIMLCELTRGTMDDVRVQVFATDLDAQALGVARRGIYDESSFNDMPTDLIERYFEHRGGQYKVTKRLRDMLVFARQNLLQDPPFLRLDLVSCRNLLIYFNQSAQQRLFETFHYALNPGGLLFLGKSEAATRHEQLFASVHARWRVYRRHGGAPNSAGARYRSYRPGRNELAEAVEPPAPRRPSVYDRMIKVALEHYAPASLLVDEKLTIHHLLGDVSRYLRFPSGEPDFSLRNLARREMRVDLAALITRVKKERRNVSSRVIRLGPDEESVRVTVHPVAASADDSLLFLISFEAMRPQPQGTAEASDIVPDEADRRIRELEDELAATREHLQTVIEELETTNEELQSSNEELQSSNEELQSSNEELETTNEELQSSNEELTTVNEELNSKTIELNAAYSDLENVKDSLADALIVVDEKLRIKFYNPACERIFSLGPENFGTLLPDVERRIDLPRFSQRLKQVVTKGEAVEVQITHSVAVTEEGDNTTSNRARYYLLRMRPYYDQNRSIRGAVITFFDNTRIKQAERSARESEARLHAILDHSPLITALKDPHGRYLYANRAAAHVFDREPDAMIGLTEADLLPAQEADRIAQREHEAVANRKLLEDVETMTIDGRERSFIVVRFPLFDEEDKLYALCVKALDITERLHAEQQVRLQSKALDASMDGILIADARAGDRPIVYANPAFSRITGYPEETVLGRNCRFLQGPDTDPESLNEIRQALDEGRPGRALLRNYRKSGEAFWNELSVFPVHDDNEQLTHFVGIQEDVTHRVETEQALRANQERLSKAQEFARVVHFEWTTDASGRLTAGDGLRELFDLPADAALQGRKLLRQIPAQDRHALLRALGRCLREGVELNLEFRLTHETDERWLHARAHTLRDKERGVTRMLGLVQDITLRKAVEQALVAARLEAESANRAKSEFLSHMSHELRTPLNAVLGFAQLLEADDEQPLSENQQQQVAQILSAGWHLLDLISEILDLAKIESGRLQMRRSHVRPSDIASNCLGTVSQMAKEYDVTLQADVTDDELIDADATRLTQVLLNLLTNAIKYNRPGGTVELQVHQDNRNCVFTVRDTGLGIPEHRRNELFQAFNRLGREGGRIQGTGIGLVVCRRMVELMGGTISVESEETVGSAFSVTLPHALDSGAVHAPAETKAAPPTSRPADVSDIRRVLYIEDNESNRLLARQIFQRQKHLELLEARDAESGIVMAQTESPDLILMDLHLPGMDGFQALEVLRGNSVTANIPVVAVSADVAETTAQRILQAGFSEHLVKPLTLNGLLEALRIELPR</sequence>
<dbReference type="Pfam" id="PF01339">
    <property type="entry name" value="CheB_methylest"/>
    <property type="match status" value="1"/>
</dbReference>
<dbReference type="InterPro" id="IPR005467">
    <property type="entry name" value="His_kinase_dom"/>
</dbReference>
<gene>
    <name evidence="18" type="ORF">J2T57_002722</name>
</gene>
<dbReference type="CDD" id="cd00075">
    <property type="entry name" value="HATPase"/>
    <property type="match status" value="1"/>
</dbReference>
<dbReference type="SUPFAM" id="SSF55785">
    <property type="entry name" value="PYP-like sensor domain (PAS domain)"/>
    <property type="match status" value="4"/>
</dbReference>
<evidence type="ECO:0000256" key="7">
    <source>
        <dbReference type="ARBA" id="ARBA00022691"/>
    </source>
</evidence>
<evidence type="ECO:0000313" key="18">
    <source>
        <dbReference type="EMBL" id="MCP1675572.1"/>
    </source>
</evidence>
<dbReference type="CDD" id="cd02440">
    <property type="entry name" value="AdoMet_MTases"/>
    <property type="match status" value="1"/>
</dbReference>
<dbReference type="InterPro" id="IPR022641">
    <property type="entry name" value="CheR_N"/>
</dbReference>
<evidence type="ECO:0000256" key="8">
    <source>
        <dbReference type="ARBA" id="ARBA00022777"/>
    </source>
</evidence>
<dbReference type="EMBL" id="JALJXV010000006">
    <property type="protein sequence ID" value="MCP1675572.1"/>
    <property type="molecule type" value="Genomic_DNA"/>
</dbReference>
<feature type="modified residue" description="4-aspartylphosphate" evidence="10">
    <location>
        <position position="1549"/>
    </location>
</feature>
<feature type="domain" description="Histidine kinase" evidence="12">
    <location>
        <begin position="1254"/>
        <end position="1471"/>
    </location>
</feature>
<evidence type="ECO:0000259" key="16">
    <source>
        <dbReference type="PROSITE" id="PS50122"/>
    </source>
</evidence>
<accession>A0AAE3G560</accession>
<dbReference type="SUPFAM" id="SSF47757">
    <property type="entry name" value="Chemotaxis receptor methyltransferase CheR, N-terminal domain"/>
    <property type="match status" value="1"/>
</dbReference>
<feature type="compositionally biased region" description="Low complexity" evidence="11">
    <location>
        <begin position="700"/>
        <end position="711"/>
    </location>
</feature>
<keyword evidence="9 18" id="KW-0378">Hydrolase</keyword>
<protein>
    <submittedName>
        <fullName evidence="18">Two-component system CheB/CheR fusion protein</fullName>
        <ecNumber evidence="18">2.1.1.80</ecNumber>
        <ecNumber evidence="18">3.1.1.61</ecNumber>
    </submittedName>
</protein>
<keyword evidence="19" id="KW-1185">Reference proteome</keyword>
<feature type="region of interest" description="Disordered" evidence="11">
    <location>
        <begin position="671"/>
        <end position="711"/>
    </location>
</feature>
<dbReference type="SMART" id="SM00388">
    <property type="entry name" value="HisKA"/>
    <property type="match status" value="1"/>
</dbReference>
<evidence type="ECO:0000256" key="1">
    <source>
        <dbReference type="ARBA" id="ARBA00000085"/>
    </source>
</evidence>
<dbReference type="RefSeq" id="WP_253479138.1">
    <property type="nucleotide sequence ID" value="NZ_JALJXV010000006.1"/>
</dbReference>
<dbReference type="CDD" id="cd00130">
    <property type="entry name" value="PAS"/>
    <property type="match status" value="4"/>
</dbReference>
<keyword evidence="5 18" id="KW-0489">Methyltransferase</keyword>
<feature type="active site" evidence="9">
    <location>
        <position position="26"/>
    </location>
</feature>
<evidence type="ECO:0000256" key="10">
    <source>
        <dbReference type="PROSITE-ProRule" id="PRU00169"/>
    </source>
</evidence>
<dbReference type="InterPro" id="IPR000780">
    <property type="entry name" value="CheR_MeTrfase"/>
</dbReference>
<dbReference type="CDD" id="cd16434">
    <property type="entry name" value="CheB-CheR_fusion"/>
    <property type="match status" value="1"/>
</dbReference>
<dbReference type="SUPFAM" id="SSF52172">
    <property type="entry name" value="CheY-like"/>
    <property type="match status" value="1"/>
</dbReference>
<dbReference type="Pfam" id="PF03705">
    <property type="entry name" value="CheR_N"/>
    <property type="match status" value="1"/>
</dbReference>
<dbReference type="PROSITE" id="PS50113">
    <property type="entry name" value="PAC"/>
    <property type="match status" value="3"/>
</dbReference>
<dbReference type="InterPro" id="IPR003594">
    <property type="entry name" value="HATPase_dom"/>
</dbReference>
<dbReference type="InterPro" id="IPR001610">
    <property type="entry name" value="PAC"/>
</dbReference>
<dbReference type="InterPro" id="IPR011006">
    <property type="entry name" value="CheY-like_superfamily"/>
</dbReference>
<dbReference type="SUPFAM" id="SSF55874">
    <property type="entry name" value="ATPase domain of HSP90 chaperone/DNA topoisomerase II/histidine kinase"/>
    <property type="match status" value="1"/>
</dbReference>
<dbReference type="InterPro" id="IPR029063">
    <property type="entry name" value="SAM-dependent_MTases_sf"/>
</dbReference>
<dbReference type="Pfam" id="PF01739">
    <property type="entry name" value="CheR"/>
    <property type="match status" value="1"/>
</dbReference>
<feature type="domain" description="PAS" evidence="14">
    <location>
        <begin position="981"/>
        <end position="1054"/>
    </location>
</feature>
<dbReference type="SMART" id="SM00448">
    <property type="entry name" value="REC"/>
    <property type="match status" value="1"/>
</dbReference>
<dbReference type="GO" id="GO:0008983">
    <property type="term" value="F:protein-glutamate O-methyltransferase activity"/>
    <property type="evidence" value="ECO:0007669"/>
    <property type="project" value="UniProtKB-EC"/>
</dbReference>
<evidence type="ECO:0000259" key="15">
    <source>
        <dbReference type="PROSITE" id="PS50113"/>
    </source>
</evidence>
<dbReference type="InterPro" id="IPR000700">
    <property type="entry name" value="PAS-assoc_C"/>
</dbReference>
<dbReference type="Gene3D" id="3.40.50.180">
    <property type="entry name" value="Methylesterase CheB, C-terminal domain"/>
    <property type="match status" value="1"/>
</dbReference>
<feature type="domain" description="CheB-type methylesterase" evidence="16">
    <location>
        <begin position="14"/>
        <end position="203"/>
    </location>
</feature>
<dbReference type="Gene3D" id="1.10.287.130">
    <property type="match status" value="1"/>
</dbReference>
<evidence type="ECO:0000256" key="3">
    <source>
        <dbReference type="ARBA" id="ARBA00022500"/>
    </source>
</evidence>
<dbReference type="Pfam" id="PF00512">
    <property type="entry name" value="HisKA"/>
    <property type="match status" value="1"/>
</dbReference>
<dbReference type="InterPro" id="IPR035965">
    <property type="entry name" value="PAS-like_dom_sf"/>
</dbReference>
<dbReference type="InterPro" id="IPR000014">
    <property type="entry name" value="PAS"/>
</dbReference>
<dbReference type="PROSITE" id="PS50123">
    <property type="entry name" value="CHER"/>
    <property type="match status" value="1"/>
</dbReference>
<evidence type="ECO:0000259" key="13">
    <source>
        <dbReference type="PROSITE" id="PS50110"/>
    </source>
</evidence>
<dbReference type="PRINTS" id="PR00996">
    <property type="entry name" value="CHERMTFRASE"/>
</dbReference>
<feature type="domain" description="CheR-type methyltransferase" evidence="17">
    <location>
        <begin position="219"/>
        <end position="478"/>
    </location>
</feature>
<evidence type="ECO:0000259" key="17">
    <source>
        <dbReference type="PROSITE" id="PS50123"/>
    </source>
</evidence>
<dbReference type="InterPro" id="IPR003661">
    <property type="entry name" value="HisK_dim/P_dom"/>
</dbReference>
<evidence type="ECO:0000256" key="11">
    <source>
        <dbReference type="SAM" id="MobiDB-lite"/>
    </source>
</evidence>
<dbReference type="Gene3D" id="3.30.450.20">
    <property type="entry name" value="PAS domain"/>
    <property type="match status" value="4"/>
</dbReference>
<dbReference type="InterPro" id="IPR035909">
    <property type="entry name" value="CheB_C"/>
</dbReference>
<evidence type="ECO:0000256" key="4">
    <source>
        <dbReference type="ARBA" id="ARBA00022553"/>
    </source>
</evidence>
<dbReference type="InterPro" id="IPR001789">
    <property type="entry name" value="Sig_transdc_resp-reg_receiver"/>
</dbReference>
<evidence type="ECO:0000256" key="9">
    <source>
        <dbReference type="PROSITE-ProRule" id="PRU00050"/>
    </source>
</evidence>
<comment type="catalytic activity">
    <reaction evidence="2">
        <text>L-glutamyl-[protein] + S-adenosyl-L-methionine = [protein]-L-glutamate 5-O-methyl ester + S-adenosyl-L-homocysteine</text>
        <dbReference type="Rhea" id="RHEA:24452"/>
        <dbReference type="Rhea" id="RHEA-COMP:10208"/>
        <dbReference type="Rhea" id="RHEA-COMP:10311"/>
        <dbReference type="ChEBI" id="CHEBI:29973"/>
        <dbReference type="ChEBI" id="CHEBI:57856"/>
        <dbReference type="ChEBI" id="CHEBI:59789"/>
        <dbReference type="ChEBI" id="CHEBI:82795"/>
        <dbReference type="EC" id="2.1.1.80"/>
    </reaction>
</comment>
<feature type="active site" evidence="9">
    <location>
        <position position="145"/>
    </location>
</feature>
<dbReference type="InterPro" id="IPR036890">
    <property type="entry name" value="HATPase_C_sf"/>
</dbReference>
<dbReference type="EC" id="2.1.1.80" evidence="18"/>
<dbReference type="Proteomes" id="UP001205843">
    <property type="component" value="Unassembled WGS sequence"/>
</dbReference>
<dbReference type="InterPro" id="IPR013656">
    <property type="entry name" value="PAS_4"/>
</dbReference>
<dbReference type="CDD" id="cd00082">
    <property type="entry name" value="HisKA"/>
    <property type="match status" value="1"/>
</dbReference>
<evidence type="ECO:0000256" key="6">
    <source>
        <dbReference type="ARBA" id="ARBA00022679"/>
    </source>
</evidence>
<dbReference type="SMART" id="SM00138">
    <property type="entry name" value="MeTrc"/>
    <property type="match status" value="1"/>
</dbReference>
<dbReference type="SMART" id="SM00387">
    <property type="entry name" value="HATPase_c"/>
    <property type="match status" value="1"/>
</dbReference>
<dbReference type="GO" id="GO:0032259">
    <property type="term" value="P:methylation"/>
    <property type="evidence" value="ECO:0007669"/>
    <property type="project" value="UniProtKB-KW"/>
</dbReference>
<dbReference type="SMART" id="SM00091">
    <property type="entry name" value="PAS"/>
    <property type="match status" value="4"/>
</dbReference>
<dbReference type="EC" id="3.1.1.61" evidence="18"/>
<keyword evidence="6 18" id="KW-0808">Transferase</keyword>
<dbReference type="Pfam" id="PF08448">
    <property type="entry name" value="PAS_4"/>
    <property type="match status" value="2"/>
</dbReference>
<evidence type="ECO:0000256" key="2">
    <source>
        <dbReference type="ARBA" id="ARBA00001541"/>
    </source>
</evidence>
<reference evidence="18" key="1">
    <citation type="submission" date="2022-03" db="EMBL/GenBank/DDBJ databases">
        <title>Genomic Encyclopedia of Type Strains, Phase III (KMG-III): the genomes of soil and plant-associated and newly described type strains.</title>
        <authorList>
            <person name="Whitman W."/>
        </authorList>
    </citation>
    <scope>NUCLEOTIDE SEQUENCE</scope>
    <source>
        <strain evidence="18">ANL 6-2</strain>
    </source>
</reference>
<dbReference type="InterPro" id="IPR036804">
    <property type="entry name" value="CheR_N_sf"/>
</dbReference>
<dbReference type="Gene3D" id="3.40.50.150">
    <property type="entry name" value="Vaccinia Virus protein VP39"/>
    <property type="match status" value="1"/>
</dbReference>
<dbReference type="NCBIfam" id="TIGR00229">
    <property type="entry name" value="sensory_box"/>
    <property type="match status" value="2"/>
</dbReference>
<evidence type="ECO:0000256" key="5">
    <source>
        <dbReference type="ARBA" id="ARBA00022603"/>
    </source>
</evidence>
<dbReference type="Pfam" id="PF13426">
    <property type="entry name" value="PAS_9"/>
    <property type="match status" value="1"/>
</dbReference>
<keyword evidence="4 10" id="KW-0597">Phosphoprotein</keyword>
<dbReference type="Gene3D" id="3.30.565.10">
    <property type="entry name" value="Histidine kinase-like ATPase, C-terminal domain"/>
    <property type="match status" value="1"/>
</dbReference>
<organism evidence="18 19">
    <name type="scientific">Natronocella acetinitrilica</name>
    <dbReference type="NCBI Taxonomy" id="414046"/>
    <lineage>
        <taxon>Bacteria</taxon>
        <taxon>Pseudomonadati</taxon>
        <taxon>Pseudomonadota</taxon>
        <taxon>Gammaproteobacteria</taxon>
        <taxon>Chromatiales</taxon>
        <taxon>Ectothiorhodospiraceae</taxon>
        <taxon>Natronocella</taxon>
    </lineage>
</organism>
<dbReference type="InterPro" id="IPR036097">
    <property type="entry name" value="HisK_dim/P_sf"/>
</dbReference>
<dbReference type="Gene3D" id="1.10.155.10">
    <property type="entry name" value="Chemotaxis receptor methyltransferase CheR, N-terminal domain"/>
    <property type="match status" value="1"/>
</dbReference>
<dbReference type="GO" id="GO:0006935">
    <property type="term" value="P:chemotaxis"/>
    <property type="evidence" value="ECO:0007669"/>
    <property type="project" value="UniProtKB-UniRule"/>
</dbReference>
<keyword evidence="7" id="KW-0949">S-adenosyl-L-methionine</keyword>
<dbReference type="SUPFAM" id="SSF47384">
    <property type="entry name" value="Homodimeric domain of signal transducing histidine kinase"/>
    <property type="match status" value="1"/>
</dbReference>
<evidence type="ECO:0000313" key="19">
    <source>
        <dbReference type="Proteomes" id="UP001205843"/>
    </source>
</evidence>
<dbReference type="PROSITE" id="PS50112">
    <property type="entry name" value="PAS"/>
    <property type="match status" value="2"/>
</dbReference>
<feature type="domain" description="Response regulatory" evidence="13">
    <location>
        <begin position="1499"/>
        <end position="1616"/>
    </location>
</feature>
<comment type="catalytic activity">
    <reaction evidence="1">
        <text>ATP + protein L-histidine = ADP + protein N-phospho-L-histidine.</text>
        <dbReference type="EC" id="2.7.13.3"/>
    </reaction>
</comment>
<dbReference type="GO" id="GO:0000155">
    <property type="term" value="F:phosphorelay sensor kinase activity"/>
    <property type="evidence" value="ECO:0007669"/>
    <property type="project" value="InterPro"/>
</dbReference>
<dbReference type="PANTHER" id="PTHR24422">
    <property type="entry name" value="CHEMOTAXIS PROTEIN METHYLTRANSFERASE"/>
    <property type="match status" value="1"/>
</dbReference>
<dbReference type="InterPro" id="IPR050903">
    <property type="entry name" value="Bact_Chemotaxis_MeTrfase"/>
</dbReference>
<feature type="active site" evidence="9">
    <location>
        <position position="53"/>
    </location>
</feature>
<dbReference type="SUPFAM" id="SSF52738">
    <property type="entry name" value="Methylesterase CheB, C-terminal domain"/>
    <property type="match status" value="1"/>
</dbReference>
<keyword evidence="3 9" id="KW-0145">Chemotaxis</keyword>